<sequence length="40" mass="4468">MIHHVRILGKMGWERKGDDKLMSPANNHAVFYARCVAGGT</sequence>
<reference evidence="1 2" key="1">
    <citation type="submission" date="2009-12" db="EMBL/GenBank/DDBJ databases">
        <title>Genome Sequence of Prevotella buccalis ATCC 35310.</title>
        <authorList>
            <person name="Durkin A.S."/>
            <person name="Madupu R."/>
            <person name="Torralba M."/>
            <person name="Methe B."/>
            <person name="Sutton G."/>
            <person name="Strausberg R.L."/>
            <person name="Nelson K.E."/>
        </authorList>
    </citation>
    <scope>NUCLEOTIDE SEQUENCE [LARGE SCALE GENOMIC DNA]</scope>
    <source>
        <strain evidence="1 2">ATCC 35310</strain>
    </source>
</reference>
<gene>
    <name evidence="1" type="ORF">HMPREF0650_0196</name>
</gene>
<organism evidence="1 2">
    <name type="scientific">Hoylesella buccalis ATCC 35310</name>
    <dbReference type="NCBI Taxonomy" id="679190"/>
    <lineage>
        <taxon>Bacteria</taxon>
        <taxon>Pseudomonadati</taxon>
        <taxon>Bacteroidota</taxon>
        <taxon>Bacteroidia</taxon>
        <taxon>Bacteroidales</taxon>
        <taxon>Prevotellaceae</taxon>
        <taxon>Hoylesella</taxon>
    </lineage>
</organism>
<dbReference type="Proteomes" id="UP000005283">
    <property type="component" value="Unassembled WGS sequence"/>
</dbReference>
<comment type="caution">
    <text evidence="1">The sequence shown here is derived from an EMBL/GenBank/DDBJ whole genome shotgun (WGS) entry which is preliminary data.</text>
</comment>
<keyword evidence="2" id="KW-1185">Reference proteome</keyword>
<dbReference type="EMBL" id="ADEG01000110">
    <property type="protein sequence ID" value="EFA90968.1"/>
    <property type="molecule type" value="Genomic_DNA"/>
</dbReference>
<protein>
    <submittedName>
        <fullName evidence="1">Uncharacterized protein</fullName>
    </submittedName>
</protein>
<accession>D1W918</accession>
<dbReference type="AlphaFoldDB" id="D1W918"/>
<name>D1W918_9BACT</name>
<proteinExistence type="predicted"/>
<evidence type="ECO:0000313" key="2">
    <source>
        <dbReference type="Proteomes" id="UP000005283"/>
    </source>
</evidence>
<evidence type="ECO:0000313" key="1">
    <source>
        <dbReference type="EMBL" id="EFA90968.1"/>
    </source>
</evidence>